<comment type="subcellular location">
    <subcellularLocation>
        <location evidence="1">Membrane</location>
        <topology evidence="1">Multi-pass membrane protein</topology>
    </subcellularLocation>
</comment>
<evidence type="ECO:0000256" key="4">
    <source>
        <dbReference type="ARBA" id="ARBA00022989"/>
    </source>
</evidence>
<dbReference type="PANTHER" id="PTHR13800:SF45">
    <property type="entry name" value="TRANSIENT RECEPTOR POTENTIAL CATION CHANNEL SUBFAMILY M MEMBER 2 ISOFORM X1"/>
    <property type="match status" value="1"/>
</dbReference>
<evidence type="ECO:0000313" key="12">
    <source>
        <dbReference type="EMBL" id="KAG8546004.1"/>
    </source>
</evidence>
<evidence type="ECO:0000313" key="13">
    <source>
        <dbReference type="Proteomes" id="UP000824782"/>
    </source>
</evidence>
<accession>A0AAV6Z965</accession>
<feature type="transmembrane region" description="Helical" evidence="8">
    <location>
        <begin position="1254"/>
        <end position="1276"/>
    </location>
</feature>
<dbReference type="InterPro" id="IPR057366">
    <property type="entry name" value="TRPM-like"/>
</dbReference>
<keyword evidence="5" id="KW-0406">Ion transport</keyword>
<keyword evidence="2" id="KW-0813">Transport</keyword>
<dbReference type="EMBL" id="WNYA01001296">
    <property type="protein sequence ID" value="KAG8546004.1"/>
    <property type="molecule type" value="Genomic_DNA"/>
</dbReference>
<dbReference type="PANTHER" id="PTHR13800">
    <property type="entry name" value="TRANSIENT RECEPTOR POTENTIAL CATION CHANNEL, SUBFAMILY M, MEMBER 6"/>
    <property type="match status" value="1"/>
</dbReference>
<dbReference type="InterPro" id="IPR041491">
    <property type="entry name" value="TRPM_SLOG"/>
</dbReference>
<evidence type="ECO:0000256" key="6">
    <source>
        <dbReference type="ARBA" id="ARBA00023136"/>
    </source>
</evidence>
<feature type="domain" description="TRPM SLOG" evidence="10">
    <location>
        <begin position="355"/>
        <end position="606"/>
    </location>
</feature>
<feature type="domain" description="TRPM-like" evidence="11">
    <location>
        <begin position="24"/>
        <end position="168"/>
    </location>
</feature>
<keyword evidence="4 8" id="KW-1133">Transmembrane helix</keyword>
<gene>
    <name evidence="12" type="ORF">GDO81_019918</name>
</gene>
<dbReference type="Proteomes" id="UP000824782">
    <property type="component" value="Unassembled WGS sequence"/>
</dbReference>
<dbReference type="Pfam" id="PF00520">
    <property type="entry name" value="Ion_trans"/>
    <property type="match status" value="1"/>
</dbReference>
<name>A0AAV6Z965_ENGPU</name>
<dbReference type="GO" id="GO:0051209">
    <property type="term" value="P:release of sequestered calcium ion into cytosol"/>
    <property type="evidence" value="ECO:0007669"/>
    <property type="project" value="TreeGrafter"/>
</dbReference>
<feature type="transmembrane region" description="Helical" evidence="8">
    <location>
        <begin position="1166"/>
        <end position="1183"/>
    </location>
</feature>
<dbReference type="InterPro" id="IPR050927">
    <property type="entry name" value="TRPM"/>
</dbReference>
<keyword evidence="6 8" id="KW-0472">Membrane</keyword>
<evidence type="ECO:0000259" key="10">
    <source>
        <dbReference type="Pfam" id="PF18139"/>
    </source>
</evidence>
<proteinExistence type="predicted"/>
<dbReference type="Gene3D" id="3.40.50.450">
    <property type="match status" value="1"/>
</dbReference>
<dbReference type="GO" id="GO:0099604">
    <property type="term" value="F:ligand-gated calcium channel activity"/>
    <property type="evidence" value="ECO:0007669"/>
    <property type="project" value="TreeGrafter"/>
</dbReference>
<keyword evidence="7" id="KW-0407">Ion channel</keyword>
<evidence type="ECO:0008006" key="14">
    <source>
        <dbReference type="Google" id="ProtNLM"/>
    </source>
</evidence>
<organism evidence="12 13">
    <name type="scientific">Engystomops pustulosus</name>
    <name type="common">Tungara frog</name>
    <name type="synonym">Physalaemus pustulosus</name>
    <dbReference type="NCBI Taxonomy" id="76066"/>
    <lineage>
        <taxon>Eukaryota</taxon>
        <taxon>Metazoa</taxon>
        <taxon>Chordata</taxon>
        <taxon>Craniata</taxon>
        <taxon>Vertebrata</taxon>
        <taxon>Euteleostomi</taxon>
        <taxon>Amphibia</taxon>
        <taxon>Batrachia</taxon>
        <taxon>Anura</taxon>
        <taxon>Neobatrachia</taxon>
        <taxon>Hyloidea</taxon>
        <taxon>Leptodactylidae</taxon>
        <taxon>Leiuperinae</taxon>
        <taxon>Engystomops</taxon>
    </lineage>
</organism>
<feature type="transmembrane region" description="Helical" evidence="8">
    <location>
        <begin position="952"/>
        <end position="972"/>
    </location>
</feature>
<keyword evidence="13" id="KW-1185">Reference proteome</keyword>
<evidence type="ECO:0000256" key="8">
    <source>
        <dbReference type="SAM" id="Phobius"/>
    </source>
</evidence>
<evidence type="ECO:0000256" key="5">
    <source>
        <dbReference type="ARBA" id="ARBA00023065"/>
    </source>
</evidence>
<dbReference type="GO" id="GO:0005886">
    <property type="term" value="C:plasma membrane"/>
    <property type="evidence" value="ECO:0007669"/>
    <property type="project" value="TreeGrafter"/>
</dbReference>
<evidence type="ECO:0000256" key="3">
    <source>
        <dbReference type="ARBA" id="ARBA00022692"/>
    </source>
</evidence>
<feature type="transmembrane region" description="Helical" evidence="8">
    <location>
        <begin position="1099"/>
        <end position="1119"/>
    </location>
</feature>
<feature type="transmembrane region" description="Helical" evidence="8">
    <location>
        <begin position="1030"/>
        <end position="1049"/>
    </location>
</feature>
<keyword evidence="3 8" id="KW-0812">Transmembrane</keyword>
<feature type="domain" description="Ion transport" evidence="9">
    <location>
        <begin position="1034"/>
        <end position="1290"/>
    </location>
</feature>
<dbReference type="Pfam" id="PF25508">
    <property type="entry name" value="TRPM2"/>
    <property type="match status" value="2"/>
</dbReference>
<feature type="transmembrane region" description="Helical" evidence="8">
    <location>
        <begin position="1126"/>
        <end position="1146"/>
    </location>
</feature>
<feature type="transmembrane region" description="Helical" evidence="8">
    <location>
        <begin position="1195"/>
        <end position="1214"/>
    </location>
</feature>
<protein>
    <recommendedName>
        <fullName evidence="14">Transient receptor potential cation channel subfamily M member 2</fullName>
    </recommendedName>
</protein>
<dbReference type="InterPro" id="IPR005821">
    <property type="entry name" value="Ion_trans_dom"/>
</dbReference>
<evidence type="ECO:0000259" key="9">
    <source>
        <dbReference type="Pfam" id="PF00520"/>
    </source>
</evidence>
<dbReference type="Pfam" id="PF18139">
    <property type="entry name" value="LSDAT_euk"/>
    <property type="match status" value="1"/>
</dbReference>
<reference evidence="12" key="1">
    <citation type="thesis" date="2020" institute="ProQuest LLC" country="789 East Eisenhower Parkway, Ann Arbor, MI, USA">
        <title>Comparative Genomics and Chromosome Evolution.</title>
        <authorList>
            <person name="Mudd A.B."/>
        </authorList>
    </citation>
    <scope>NUCLEOTIDE SEQUENCE</scope>
    <source>
        <strain evidence="12">237g6f4</strain>
        <tissue evidence="12">Blood</tissue>
    </source>
</reference>
<evidence type="ECO:0000259" key="11">
    <source>
        <dbReference type="Pfam" id="PF25508"/>
    </source>
</evidence>
<evidence type="ECO:0000256" key="2">
    <source>
        <dbReference type="ARBA" id="ARBA00022448"/>
    </source>
</evidence>
<evidence type="ECO:0000256" key="1">
    <source>
        <dbReference type="ARBA" id="ARBA00004141"/>
    </source>
</evidence>
<comment type="caution">
    <text evidence="12">The sequence shown here is derived from an EMBL/GenBank/DDBJ whole genome shotgun (WGS) entry which is preliminary data.</text>
</comment>
<sequence length="1345" mass="154108">MDRKLGSPAKTVRVLEQAGYAETQIFTEDWTWKPSDLYPCLTLSLIEDKPLFVRLFLEHGVNSTSLIHSKLERMVTGEGSRAKVESTIELHHVSRVLKELLGDLSEQLYPEGKTRKVRSQVNIKVNALNEWQSGGHEKSTQHLEHPKRDLLIWCIVQNRAELADIIWTLTFLTKTWWGRLSVDNGFFQIILSWICLESVQYITEFWNQVDTVALLLFIVGLVCRLVSTNTVYLGRVFRLWTHDILIRFMHIFIVSKVLGPRSLFSARMVSESPKVDLLNSWVSNHIKKKECVAFISRSSGEEETCGCGYTRELHAHDVEANVPPEILWDPQKHVREFPSDAHGDMTFTGTIRNWAKYVRASCDTNPSVLFELMTQQWGLSVPSLLISVTGGAKNFNISPRLKNQFSRGLVKAAQSTGAWIITGGTHAGVMKHVGEAIRDFSGDQEGSEIVLIGIATWGIVHNREYLLSEAGGAPALYPMDEGSQGSLCCLDNNHTHFILVDDGTNQKYGVEIPLRTRLERYISQQTMQKGGTALKIPIVCVVLEGGPGTLDTIYNSMCNNTPCVIVEGSGRVADIIAQVVNLSSSKITISLIKDKLRNLFQDTYDTFTEPQIIMWTKKIQDIVRMGSLLTILREEKVGDQGMDVAILQALLKASHSADNYGQENWDHQLKLSVSWNRPDIAETQIFTEDWTWKPSDLYPCLTLSLIEDKPLFVRLFLEHGVSLSEYVTWETLTYLYNNTDSTSLIHSKLERMVTGEGSRAKVESTIELHHVSRVLKELLGDLSEQLYPEGKTRKVRSQVNIKMNGKVAAMKKSTQHLEHPKRDLLIWCIVQNRAELADIIWTLGHDCIAGALVCTKILKALSKEEEDSENRSEMKALADVYEDRAVGVFSECYRYDEKRAEILLIRVSPKWGKTTTLELAQESQAQNFMSQGGVQTFLTKTWWGRLSVDNGFFQIILCMLLFPLIYSGLITFRKGYVTNQDGIEGITNERRSIRNRPEQRNTRKLRHRGPEPYSCLWKFMAFYNAPIVKFYYNVVSYIGFLWIFAYVLMMDFQTYPSWREYLLYAWVFTILCEELRQLFYDPDQRGFVLKSVQYITEFWNQVDTVALLLFIVGLVCRLVSTNTVYLGRVFLSLDYMIFCIRFMHIFIVSKVLGPKIIILRRMVMDIFFFLFLLAIWIVSYGVAKQAILVTNEERLYWIFRNVVYGPYLTLFGQIPSDVDSLNFDPTKCSQNGTDPTMPKCVYNNENGTALFPEWLTIILMCLYLLLANILLLNLLIAMFSYTFAEIESHADQVWKFQRLGLIKEYNERPAAPPPFIFFTHVYILMKFIFCTRMNRGHKVLRRSAG</sequence>
<evidence type="ECO:0000256" key="7">
    <source>
        <dbReference type="ARBA" id="ARBA00023303"/>
    </source>
</evidence>
<feature type="domain" description="TRPM-like" evidence="11">
    <location>
        <begin position="684"/>
        <end position="931"/>
    </location>
</feature>